<keyword evidence="4" id="KW-1133">Transmembrane helix</keyword>
<evidence type="ECO:0000256" key="4">
    <source>
        <dbReference type="SAM" id="Phobius"/>
    </source>
</evidence>
<name>A0A9N8YN60_9GLOM</name>
<feature type="transmembrane region" description="Helical" evidence="4">
    <location>
        <begin position="357"/>
        <end position="377"/>
    </location>
</feature>
<dbReference type="Pfam" id="PF14953">
    <property type="entry name" value="DUF4504"/>
    <property type="match status" value="1"/>
</dbReference>
<comment type="caution">
    <text evidence="5">The sequence shown here is derived from an EMBL/GenBank/DDBJ whole genome shotgun (WGS) entry which is preliminary data.</text>
</comment>
<dbReference type="Proteomes" id="UP000789342">
    <property type="component" value="Unassembled WGS sequence"/>
</dbReference>
<dbReference type="SUPFAM" id="SSF102462">
    <property type="entry name" value="Peptidyl-tRNA hydrolase II"/>
    <property type="match status" value="1"/>
</dbReference>
<keyword evidence="6" id="KW-1185">Reference proteome</keyword>
<reference evidence="5" key="1">
    <citation type="submission" date="2021-06" db="EMBL/GenBank/DDBJ databases">
        <authorList>
            <person name="Kallberg Y."/>
            <person name="Tangrot J."/>
            <person name="Rosling A."/>
        </authorList>
    </citation>
    <scope>NUCLEOTIDE SEQUENCE</scope>
    <source>
        <strain evidence="5">CL551</strain>
    </source>
</reference>
<gene>
    <name evidence="5" type="ORF">AMORRO_LOCUS553</name>
</gene>
<accession>A0A9N8YN60</accession>
<keyword evidence="2" id="KW-0378">Hydrolase</keyword>
<evidence type="ECO:0000313" key="5">
    <source>
        <dbReference type="EMBL" id="CAG8445022.1"/>
    </source>
</evidence>
<dbReference type="InterPro" id="IPR027850">
    <property type="entry name" value="DUF4504"/>
</dbReference>
<dbReference type="PANTHER" id="PTHR31366:SF2">
    <property type="entry name" value="UPF0739 PROTEIN C1ORF74"/>
    <property type="match status" value="1"/>
</dbReference>
<organism evidence="5 6">
    <name type="scientific">Acaulospora morrowiae</name>
    <dbReference type="NCBI Taxonomy" id="94023"/>
    <lineage>
        <taxon>Eukaryota</taxon>
        <taxon>Fungi</taxon>
        <taxon>Fungi incertae sedis</taxon>
        <taxon>Mucoromycota</taxon>
        <taxon>Glomeromycotina</taxon>
        <taxon>Glomeromycetes</taxon>
        <taxon>Diversisporales</taxon>
        <taxon>Acaulosporaceae</taxon>
        <taxon>Acaulospora</taxon>
    </lineage>
</organism>
<keyword evidence="4" id="KW-0812">Transmembrane</keyword>
<evidence type="ECO:0000313" key="6">
    <source>
        <dbReference type="Proteomes" id="UP000789342"/>
    </source>
</evidence>
<dbReference type="EC" id="3.1.1.29" evidence="1"/>
<dbReference type="InterPro" id="IPR002833">
    <property type="entry name" value="PTH2"/>
</dbReference>
<keyword evidence="4" id="KW-0472">Membrane</keyword>
<evidence type="ECO:0000256" key="2">
    <source>
        <dbReference type="ARBA" id="ARBA00022801"/>
    </source>
</evidence>
<comment type="catalytic activity">
    <reaction evidence="3">
        <text>an N-acyl-L-alpha-aminoacyl-tRNA + H2O = an N-acyl-L-amino acid + a tRNA + H(+)</text>
        <dbReference type="Rhea" id="RHEA:54448"/>
        <dbReference type="Rhea" id="RHEA-COMP:10123"/>
        <dbReference type="Rhea" id="RHEA-COMP:13883"/>
        <dbReference type="ChEBI" id="CHEBI:15377"/>
        <dbReference type="ChEBI" id="CHEBI:15378"/>
        <dbReference type="ChEBI" id="CHEBI:59874"/>
        <dbReference type="ChEBI" id="CHEBI:78442"/>
        <dbReference type="ChEBI" id="CHEBI:138191"/>
        <dbReference type="EC" id="3.1.1.29"/>
    </reaction>
</comment>
<proteinExistence type="predicted"/>
<dbReference type="AlphaFoldDB" id="A0A9N8YN60"/>
<protein>
    <recommendedName>
        <fullName evidence="1">peptidyl-tRNA hydrolase</fullName>
        <ecNumber evidence="1">3.1.1.29</ecNumber>
    </recommendedName>
</protein>
<sequence>MVFILKTTKSSLNGMITTYDTETSLAVFNHIKKCIGSHVSKHPAVKDPGSSEPLFEKNSEFKKHKTRKTLIYSTRVLNFVHDVTAVALGIRVAHLVDFAFLTLEETRELIASLRRDALLSTLFALQFSETHTFICNRYLFFSKLDTDLSEDLKSNIFVDVSCGDNGICGEPKMTDAPPLLLKELLKTHIHHLFLQFHKSSRESNPEAVLYFSETPSCIIAFAGWILEYTVIYVLDTLSGERDTKFHDTVNISSSKSQPTKNCLGNKDLRLYRVFAKRLFGGKVHRHLLLSFSFPCNLTKITQEGQNHQNVIYDNCSIDALKSKFNSRLRKQSFWDLGIDVETSDLVMYLENQKLPQAYSLTTLLSVGVGCLLVGYFLGTRKHKKSAALKIYSENLEETKLVLVVRTDLGMSKGKVAAQFIHNPLDFSIPLFSNLVDKSVIKHSQLFFTVSL</sequence>
<evidence type="ECO:0000256" key="3">
    <source>
        <dbReference type="ARBA" id="ARBA00048707"/>
    </source>
</evidence>
<dbReference type="Gene3D" id="3.40.1490.10">
    <property type="entry name" value="Bit1"/>
    <property type="match status" value="1"/>
</dbReference>
<dbReference type="OrthoDB" id="2395010at2759"/>
<dbReference type="Pfam" id="PF01981">
    <property type="entry name" value="PTH2"/>
    <property type="match status" value="1"/>
</dbReference>
<dbReference type="EMBL" id="CAJVPV010000161">
    <property type="protein sequence ID" value="CAG8445022.1"/>
    <property type="molecule type" value="Genomic_DNA"/>
</dbReference>
<dbReference type="PANTHER" id="PTHR31366">
    <property type="entry name" value="UPF0739 PROTEIN C1ORF74"/>
    <property type="match status" value="1"/>
</dbReference>
<dbReference type="GO" id="GO:0004045">
    <property type="term" value="F:peptidyl-tRNA hydrolase activity"/>
    <property type="evidence" value="ECO:0007669"/>
    <property type="project" value="UniProtKB-EC"/>
</dbReference>
<dbReference type="InterPro" id="IPR023476">
    <property type="entry name" value="Pep_tRNA_hydro_II_dom_sf"/>
</dbReference>
<evidence type="ECO:0000256" key="1">
    <source>
        <dbReference type="ARBA" id="ARBA00013260"/>
    </source>
</evidence>